<dbReference type="EMBL" id="JANFFA010000003">
    <property type="protein sequence ID" value="MDQ2094998.1"/>
    <property type="molecule type" value="Genomic_DNA"/>
</dbReference>
<gene>
    <name evidence="2" type="ORF">NOI20_12825</name>
</gene>
<organism evidence="2 3">
    <name type="scientific">Rhodalgimonas zhirmunskyi</name>
    <dbReference type="NCBI Taxonomy" id="2964767"/>
    <lineage>
        <taxon>Bacteria</taxon>
        <taxon>Pseudomonadati</taxon>
        <taxon>Pseudomonadota</taxon>
        <taxon>Alphaproteobacteria</taxon>
        <taxon>Rhodobacterales</taxon>
        <taxon>Roseobacteraceae</taxon>
        <taxon>Rhodalgimonas</taxon>
    </lineage>
</organism>
<dbReference type="SUPFAM" id="SSF51905">
    <property type="entry name" value="FAD/NAD(P)-binding domain"/>
    <property type="match status" value="1"/>
</dbReference>
<evidence type="ECO:0000259" key="1">
    <source>
        <dbReference type="Pfam" id="PF13454"/>
    </source>
</evidence>
<sequence>MVVKNANGPKIAVIGMGPRGLGALEALADLAGAKGVTFAVDVFDDHPSRGAGPNFDPGESRVCLLNIPMRDIDIRPPGYGGCGSFAAWMEDAPGGNVPGPDVFPRRTDLGSYLEARWAELEALGVLTLSHHAARVDGLRREAEGWKVRCGEAWCGPYGEVLLTLGQPEVEPDEQLADWQDHAARSDGALWQAYPARDLQAADWAGAQVAIRGMALSAFDILRVLSIGQGGRFEAEGYVPSGREPARIIPFSLNGQPPFPKPETQELDARFAPSEDESEAFSKALDLAVGLETERARAAISGALEPVVARLLRGWKTAERDAVARWLEAEWDAPGSQEDEGPLEVLQAGIEMAEGRRAPTIGYVVGQVWRKWQDRLRRGYNPAGVPPETAKSLVGFDEGLKRYSYGPPVSSSREMAALIEAGIVDLGFAADPEIEMVEAGWRLESGGQSAVVGAMIDGVMAAPDPEAVTAAVVSELCESGRIVRLCEGLSAHTGGDGQLIGAEGRVVPGLSLLGRLSLGSVIAADSLHDCFGEASARWAQGVMERAHGDG</sequence>
<dbReference type="Proteomes" id="UP001227162">
    <property type="component" value="Unassembled WGS sequence"/>
</dbReference>
<dbReference type="PANTHER" id="PTHR40254">
    <property type="entry name" value="BLR0577 PROTEIN"/>
    <property type="match status" value="1"/>
</dbReference>
<dbReference type="PANTHER" id="PTHR40254:SF1">
    <property type="entry name" value="BLR0577 PROTEIN"/>
    <property type="match status" value="1"/>
</dbReference>
<dbReference type="InterPro" id="IPR038732">
    <property type="entry name" value="HpyO/CreE_NAD-binding"/>
</dbReference>
<dbReference type="Pfam" id="PF13454">
    <property type="entry name" value="NAD_binding_9"/>
    <property type="match status" value="1"/>
</dbReference>
<evidence type="ECO:0000313" key="2">
    <source>
        <dbReference type="EMBL" id="MDQ2094998.1"/>
    </source>
</evidence>
<dbReference type="InterPro" id="IPR052189">
    <property type="entry name" value="L-asp_N-monooxygenase_NS-form"/>
</dbReference>
<name>A0AAJ1UCI9_9RHOB</name>
<dbReference type="AlphaFoldDB" id="A0AAJ1UCI9"/>
<protein>
    <submittedName>
        <fullName evidence="2">FAD/NAD(P)-binding protein</fullName>
    </submittedName>
</protein>
<evidence type="ECO:0000313" key="3">
    <source>
        <dbReference type="Proteomes" id="UP001227162"/>
    </source>
</evidence>
<feature type="domain" description="FAD-dependent urate hydroxylase HpyO/Asp monooxygenase CreE-like FAD/NAD(P)-binding" evidence="1">
    <location>
        <begin position="12"/>
        <end position="166"/>
    </location>
</feature>
<keyword evidence="3" id="KW-1185">Reference proteome</keyword>
<accession>A0AAJ1UCI9</accession>
<reference evidence="2" key="1">
    <citation type="submission" date="2022-07" db="EMBL/GenBank/DDBJ databases">
        <authorList>
            <person name="Otstavnykh N."/>
            <person name="Isaeva M."/>
            <person name="Bystritskaya E."/>
        </authorList>
    </citation>
    <scope>NUCLEOTIDE SEQUENCE</scope>
    <source>
        <strain evidence="2">10Alg 79</strain>
    </source>
</reference>
<comment type="caution">
    <text evidence="2">The sequence shown here is derived from an EMBL/GenBank/DDBJ whole genome shotgun (WGS) entry which is preliminary data.</text>
</comment>
<reference evidence="2" key="2">
    <citation type="submission" date="2023-04" db="EMBL/GenBank/DDBJ databases">
        <title>'Rhodoalgimonas zhirmunskyi' gen. nov., isolated from a red alga.</title>
        <authorList>
            <person name="Nedashkovskaya O.I."/>
            <person name="Otstavnykh N.Y."/>
            <person name="Bystritskaya E.P."/>
            <person name="Balabanova L.A."/>
            <person name="Isaeva M.P."/>
        </authorList>
    </citation>
    <scope>NUCLEOTIDE SEQUENCE</scope>
    <source>
        <strain evidence="2">10Alg 79</strain>
    </source>
</reference>
<proteinExistence type="predicted"/>
<dbReference type="InterPro" id="IPR036188">
    <property type="entry name" value="FAD/NAD-bd_sf"/>
</dbReference>